<comment type="cofactor">
    <cofactor evidence="1">
        <name>a divalent metal cation</name>
        <dbReference type="ChEBI" id="CHEBI:60240"/>
    </cofactor>
</comment>
<dbReference type="Gene3D" id="3.20.20.150">
    <property type="entry name" value="Divalent-metal-dependent TIM barrel enzymes"/>
    <property type="match status" value="1"/>
</dbReference>
<keyword evidence="1" id="KW-0456">Lyase</keyword>
<feature type="region of interest" description="Disordered" evidence="2">
    <location>
        <begin position="612"/>
        <end position="635"/>
    </location>
</feature>
<sequence length="635" mass="67155">MTAPVQSITRRRRSIATVCLSGLLEDKLDAAASAGFDGVELCEPDLVSAAWTPAEVAGRCADLGLSIDLLQPFRDLDSTDPDRFARNLRRVERTLDVVAALGTETLLVVSSVAADAVQDLDRLAAQLAEAADRAQRRGLRVAYEALAWGTHVSTWERSWEVVRRAGHPALGLCLDSFHVFARDGDLAGITAVPGDKIFSVQLADAPDLRMDVLQWSRHHRLFPGQGAFDLPGFLGAVLAAGYTGPLSLETFNDVHRSSAPTCTAADAMRSLRWLEEVVARDHPGSGALLPPPAPDLTGWSFAGLTADGTSASRLSEVLTSLGFTRTARSRTEPVAVWEQGGARLLVDSRRSQPSRRGAVALTSLGVASTDPVRSAHRARAMGAPVAERGSGAAGTGSWAVAAPDGTEIRCTPPASEGFVPTGERPGAGSGLTRIDHVGLTVTPDDVERTTLFHRAVLGLEAHGEADVPGPSGLLRTRGIAGPDRAVRLALTVPVLRRGEWASEVPEPQYVAFATDDVVATVRALRAAGAPLLPPPVNYADDLETRLDPDPDLLAVVREHGLMYDEDGDGGYLHVATELVGDRVFFLVVQRLGRYDGYGAADAPARMAGHRRRAGGRSPVAAAPVAGTPCPVGRRA</sequence>
<evidence type="ECO:0000256" key="1">
    <source>
        <dbReference type="HAMAP-Rule" id="MF_02238"/>
    </source>
</evidence>
<dbReference type="InterPro" id="IPR050312">
    <property type="entry name" value="IolE/XylAMocC-like"/>
</dbReference>
<dbReference type="InterPro" id="IPR029068">
    <property type="entry name" value="Glyas_Bleomycin-R_OHBP_Dase"/>
</dbReference>
<evidence type="ECO:0000313" key="4">
    <source>
        <dbReference type="EMBL" id="MFC4691915.1"/>
    </source>
</evidence>
<dbReference type="InterPro" id="IPR037523">
    <property type="entry name" value="VOC_core"/>
</dbReference>
<name>A0ABV9LDQ5_9ACTN</name>
<keyword evidence="1" id="KW-0479">Metal-binding</keyword>
<comment type="catalytic activity">
    <reaction evidence="1">
        <text>3-dehydroshikimate = 3,4-dihydroxybenzoate + H2O</text>
        <dbReference type="Rhea" id="RHEA:24848"/>
        <dbReference type="ChEBI" id="CHEBI:15377"/>
        <dbReference type="ChEBI" id="CHEBI:16630"/>
        <dbReference type="ChEBI" id="CHEBI:36241"/>
        <dbReference type="EC" id="4.2.1.118"/>
    </reaction>
</comment>
<comment type="similarity">
    <text evidence="1">Belongs to the bacterial two-domain DSD family.</text>
</comment>
<dbReference type="InterPro" id="IPR043700">
    <property type="entry name" value="DSD"/>
</dbReference>
<comment type="function">
    <text evidence="1">Catalyzes the conversion of 3-dehydroshikimate to protocatechuate (3,4-dihydroxybenzoate), a common intermediate of quinate and shikimate degradation pathways.</text>
</comment>
<reference evidence="5" key="1">
    <citation type="journal article" date="2019" name="Int. J. Syst. Evol. Microbiol.">
        <title>The Global Catalogue of Microorganisms (GCM) 10K type strain sequencing project: providing services to taxonomists for standard genome sequencing and annotation.</title>
        <authorList>
            <consortium name="The Broad Institute Genomics Platform"/>
            <consortium name="The Broad Institute Genome Sequencing Center for Infectious Disease"/>
            <person name="Wu L."/>
            <person name="Ma J."/>
        </authorList>
    </citation>
    <scope>NUCLEOTIDE SEQUENCE [LARGE SCALE GENOMIC DNA]</scope>
    <source>
        <strain evidence="5">CCUG 62763</strain>
    </source>
</reference>
<feature type="binding site" evidence="1">
    <location>
        <position position="249"/>
    </location>
    <ligand>
        <name>a divalent metal cation</name>
        <dbReference type="ChEBI" id="CHEBI:60240"/>
        <note>catalytic</note>
    </ligand>
</feature>
<protein>
    <recommendedName>
        <fullName evidence="1">3-dehydroshikimate dehydratase</fullName>
        <shortName evidence="1">DSD</shortName>
        <ecNumber evidence="1">4.2.1.118</ecNumber>
    </recommendedName>
</protein>
<dbReference type="EC" id="4.2.1.118" evidence="1"/>
<dbReference type="PROSITE" id="PS51819">
    <property type="entry name" value="VOC"/>
    <property type="match status" value="1"/>
</dbReference>
<dbReference type="SUPFAM" id="SSF51658">
    <property type="entry name" value="Xylose isomerase-like"/>
    <property type="match status" value="1"/>
</dbReference>
<evidence type="ECO:0000313" key="5">
    <source>
        <dbReference type="Proteomes" id="UP001596025"/>
    </source>
</evidence>
<organism evidence="4 5">
    <name type="scientific">Geodermatophilus arenarius</name>
    <dbReference type="NCBI Taxonomy" id="1137990"/>
    <lineage>
        <taxon>Bacteria</taxon>
        <taxon>Bacillati</taxon>
        <taxon>Actinomycetota</taxon>
        <taxon>Actinomycetes</taxon>
        <taxon>Geodermatophilales</taxon>
        <taxon>Geodermatophilaceae</taxon>
        <taxon>Geodermatophilus</taxon>
    </lineage>
</organism>
<gene>
    <name evidence="4" type="ORF">ACFO3M_00775</name>
</gene>
<accession>A0ABV9LDQ5</accession>
<feature type="binding site" evidence="1">
    <location>
        <position position="201"/>
    </location>
    <ligand>
        <name>a divalent metal cation</name>
        <dbReference type="ChEBI" id="CHEBI:60240"/>
        <note>catalytic</note>
    </ligand>
</feature>
<dbReference type="EMBL" id="JBHSGR010000001">
    <property type="protein sequence ID" value="MFC4691915.1"/>
    <property type="molecule type" value="Genomic_DNA"/>
</dbReference>
<dbReference type="RefSeq" id="WP_387985092.1">
    <property type="nucleotide sequence ID" value="NZ_JBHSGR010000001.1"/>
</dbReference>
<evidence type="ECO:0000256" key="2">
    <source>
        <dbReference type="SAM" id="MobiDB-lite"/>
    </source>
</evidence>
<feature type="domain" description="VOC" evidence="3">
    <location>
        <begin position="433"/>
        <end position="577"/>
    </location>
</feature>
<evidence type="ECO:0000259" key="3">
    <source>
        <dbReference type="PROSITE" id="PS51819"/>
    </source>
</evidence>
<dbReference type="InterPro" id="IPR036237">
    <property type="entry name" value="Xyl_isomerase-like_sf"/>
</dbReference>
<dbReference type="Gene3D" id="3.10.180.10">
    <property type="entry name" value="2,3-Dihydroxybiphenyl 1,2-Dioxygenase, domain 1"/>
    <property type="match status" value="2"/>
</dbReference>
<dbReference type="InterPro" id="IPR004360">
    <property type="entry name" value="Glyas_Fos-R_dOase_dom"/>
</dbReference>
<dbReference type="HAMAP" id="MF_02238">
    <property type="entry name" value="DSD"/>
    <property type="match status" value="1"/>
</dbReference>
<feature type="binding site" evidence="1">
    <location>
        <position position="144"/>
    </location>
    <ligand>
        <name>a divalent metal cation</name>
        <dbReference type="ChEBI" id="CHEBI:60240"/>
        <note>catalytic</note>
    </ligand>
</feature>
<dbReference type="SUPFAM" id="SSF54593">
    <property type="entry name" value="Glyoxalase/Bleomycin resistance protein/Dihydroxybiphenyl dioxygenase"/>
    <property type="match status" value="1"/>
</dbReference>
<comment type="caution">
    <text evidence="4">The sequence shown here is derived from an EMBL/GenBank/DDBJ whole genome shotgun (WGS) entry which is preliminary data.</text>
</comment>
<dbReference type="PANTHER" id="PTHR12110">
    <property type="entry name" value="HYDROXYPYRUVATE ISOMERASE"/>
    <property type="match status" value="1"/>
</dbReference>
<dbReference type="Pfam" id="PF01261">
    <property type="entry name" value="AP_endonuc_2"/>
    <property type="match status" value="1"/>
</dbReference>
<comment type="caution">
    <text evidence="1">Lacks conserved residue(s) required for the propagation of feature annotation.</text>
</comment>
<comment type="pathway">
    <text evidence="1">Aromatic compound metabolism; 3,4-dihydroxybenzoate biosynthesis.</text>
</comment>
<keyword evidence="5" id="KW-1185">Reference proteome</keyword>
<dbReference type="Proteomes" id="UP001596025">
    <property type="component" value="Unassembled WGS sequence"/>
</dbReference>
<dbReference type="InterPro" id="IPR013022">
    <property type="entry name" value="Xyl_isomerase-like_TIM-brl"/>
</dbReference>
<proteinExistence type="inferred from homology"/>
<feature type="binding site" evidence="1">
    <location>
        <position position="175"/>
    </location>
    <ligand>
        <name>a divalent metal cation</name>
        <dbReference type="ChEBI" id="CHEBI:60240"/>
        <note>catalytic</note>
    </ligand>
</feature>
<dbReference type="PANTHER" id="PTHR12110:SF21">
    <property type="entry name" value="XYLOSE ISOMERASE-LIKE TIM BARREL DOMAIN-CONTAINING PROTEIN"/>
    <property type="match status" value="1"/>
</dbReference>
<dbReference type="Pfam" id="PF00903">
    <property type="entry name" value="Glyoxalase"/>
    <property type="match status" value="1"/>
</dbReference>